<evidence type="ECO:0000313" key="2">
    <source>
        <dbReference type="EMBL" id="RKH51739.1"/>
    </source>
</evidence>
<dbReference type="Proteomes" id="UP000267003">
    <property type="component" value="Unassembled WGS sequence"/>
</dbReference>
<accession>A0A3A8P7A0</accession>
<sequence length="150" mass="15473">MRSLPGLVLLLATFVSCAPPTPEGASSGGTEPARSRAALTGGASAPVLLGDLRTGVVENPTYATPALMGVAGGRVIFADTDRNGYEPWVTDGTPEGTRPLGDLNPGPGGSLSMNVQTPFGSRLLLPLYDSVHGTEWWVTDGTPEGTRLIK</sequence>
<feature type="signal peptide" evidence="1">
    <location>
        <begin position="1"/>
        <end position="18"/>
    </location>
</feature>
<organism evidence="2 3">
    <name type="scientific">Corallococcus aberystwythensis</name>
    <dbReference type="NCBI Taxonomy" id="2316722"/>
    <lineage>
        <taxon>Bacteria</taxon>
        <taxon>Pseudomonadati</taxon>
        <taxon>Myxococcota</taxon>
        <taxon>Myxococcia</taxon>
        <taxon>Myxococcales</taxon>
        <taxon>Cystobacterineae</taxon>
        <taxon>Myxococcaceae</taxon>
        <taxon>Corallococcus</taxon>
    </lineage>
</organism>
<gene>
    <name evidence="2" type="ORF">D7W81_40350</name>
</gene>
<evidence type="ECO:0000256" key="1">
    <source>
        <dbReference type="SAM" id="SignalP"/>
    </source>
</evidence>
<keyword evidence="1" id="KW-0732">Signal</keyword>
<feature type="non-terminal residue" evidence="2">
    <location>
        <position position="150"/>
    </location>
</feature>
<feature type="chain" id="PRO_5017200296" evidence="1">
    <location>
        <begin position="19"/>
        <end position="150"/>
    </location>
</feature>
<name>A0A3A8P7A0_9BACT</name>
<reference evidence="3" key="1">
    <citation type="submission" date="2018-09" db="EMBL/GenBank/DDBJ databases">
        <authorList>
            <person name="Livingstone P.G."/>
            <person name="Whitworth D.E."/>
        </authorList>
    </citation>
    <scope>NUCLEOTIDE SEQUENCE [LARGE SCALE GENOMIC DNA]</scope>
    <source>
        <strain evidence="3">AB050A</strain>
    </source>
</reference>
<protein>
    <submittedName>
        <fullName evidence="2">Uncharacterized protein</fullName>
    </submittedName>
</protein>
<comment type="caution">
    <text evidence="2">The sequence shown here is derived from an EMBL/GenBank/DDBJ whole genome shotgun (WGS) entry which is preliminary data.</text>
</comment>
<proteinExistence type="predicted"/>
<evidence type="ECO:0000313" key="3">
    <source>
        <dbReference type="Proteomes" id="UP000267003"/>
    </source>
</evidence>
<keyword evidence="3" id="KW-1185">Reference proteome</keyword>
<dbReference type="PROSITE" id="PS51257">
    <property type="entry name" value="PROKAR_LIPOPROTEIN"/>
    <property type="match status" value="1"/>
</dbReference>
<dbReference type="AlphaFoldDB" id="A0A3A8P7A0"/>
<dbReference type="EMBL" id="RAWK01000466">
    <property type="protein sequence ID" value="RKH51739.1"/>
    <property type="molecule type" value="Genomic_DNA"/>
</dbReference>